<evidence type="ECO:0000256" key="1">
    <source>
        <dbReference type="SAM" id="MobiDB-lite"/>
    </source>
</evidence>
<organism evidence="2">
    <name type="scientific">Arundo donax</name>
    <name type="common">Giant reed</name>
    <name type="synonym">Donax arundinaceus</name>
    <dbReference type="NCBI Taxonomy" id="35708"/>
    <lineage>
        <taxon>Eukaryota</taxon>
        <taxon>Viridiplantae</taxon>
        <taxon>Streptophyta</taxon>
        <taxon>Embryophyta</taxon>
        <taxon>Tracheophyta</taxon>
        <taxon>Spermatophyta</taxon>
        <taxon>Magnoliopsida</taxon>
        <taxon>Liliopsida</taxon>
        <taxon>Poales</taxon>
        <taxon>Poaceae</taxon>
        <taxon>PACMAD clade</taxon>
        <taxon>Arundinoideae</taxon>
        <taxon>Arundineae</taxon>
        <taxon>Arundo</taxon>
    </lineage>
</organism>
<feature type="region of interest" description="Disordered" evidence="1">
    <location>
        <begin position="120"/>
        <end position="184"/>
    </location>
</feature>
<reference evidence="2" key="1">
    <citation type="submission" date="2014-09" db="EMBL/GenBank/DDBJ databases">
        <authorList>
            <person name="Magalhaes I.L.F."/>
            <person name="Oliveira U."/>
            <person name="Santos F.R."/>
            <person name="Vidigal T.H.D.A."/>
            <person name="Brescovit A.D."/>
            <person name="Santos A.J."/>
        </authorList>
    </citation>
    <scope>NUCLEOTIDE SEQUENCE</scope>
    <source>
        <tissue evidence="2">Shoot tissue taken approximately 20 cm above the soil surface</tissue>
    </source>
</reference>
<dbReference type="AlphaFoldDB" id="A0A0A9DF55"/>
<feature type="compositionally biased region" description="Basic residues" evidence="1">
    <location>
        <begin position="160"/>
        <end position="171"/>
    </location>
</feature>
<reference evidence="2" key="2">
    <citation type="journal article" date="2015" name="Data Brief">
        <title>Shoot transcriptome of the giant reed, Arundo donax.</title>
        <authorList>
            <person name="Barrero R.A."/>
            <person name="Guerrero F.D."/>
            <person name="Moolhuijzen P."/>
            <person name="Goolsby J.A."/>
            <person name="Tidwell J."/>
            <person name="Bellgard S.E."/>
            <person name="Bellgard M.I."/>
        </authorList>
    </citation>
    <scope>NUCLEOTIDE SEQUENCE</scope>
    <source>
        <tissue evidence="2">Shoot tissue taken approximately 20 cm above the soil surface</tissue>
    </source>
</reference>
<protein>
    <submittedName>
        <fullName evidence="2">Uncharacterized protein</fullName>
    </submittedName>
</protein>
<evidence type="ECO:0000313" key="2">
    <source>
        <dbReference type="EMBL" id="JAD85313.1"/>
    </source>
</evidence>
<proteinExistence type="predicted"/>
<sequence length="209" mass="22826">MLEWTVVVDNDFVHILRPGNAGIVEGHLRLGPRRGRLVLGQRPRRPGTANGIRASTPTRLAAGPLLLLTRHQLEPVPGLLRHRLAAGRLLLLLPPHAFGIVHGESAALVQDVVEAHEQDARIREAVPPLPRDKRRAREKQARRAGELSRNQKPREAGRRAATRSRSRRRPRSAPTAGRGCWGLGFWGAPRGEALAAGSEIEVGELGKGT</sequence>
<name>A0A0A9DF55_ARUDO</name>
<dbReference type="EMBL" id="GBRH01212582">
    <property type="protein sequence ID" value="JAD85313.1"/>
    <property type="molecule type" value="Transcribed_RNA"/>
</dbReference>
<accession>A0A0A9DF55</accession>